<evidence type="ECO:0000313" key="1">
    <source>
        <dbReference type="EMBL" id="KAI9513543.1"/>
    </source>
</evidence>
<feature type="non-terminal residue" evidence="1">
    <location>
        <position position="1"/>
    </location>
</feature>
<reference evidence="1" key="1">
    <citation type="submission" date="2021-03" db="EMBL/GenBank/DDBJ databases">
        <title>Evolutionary priming and transition to the ectomycorrhizal habit in an iconic lineage of mushroom-forming fungi: is preadaptation a requirement?</title>
        <authorList>
            <consortium name="DOE Joint Genome Institute"/>
            <person name="Looney B.P."/>
            <person name="Miyauchi S."/>
            <person name="Morin E."/>
            <person name="Drula E."/>
            <person name="Courty P.E."/>
            <person name="Chicoki N."/>
            <person name="Fauchery L."/>
            <person name="Kohler A."/>
            <person name="Kuo A."/>
            <person name="LaButti K."/>
            <person name="Pangilinan J."/>
            <person name="Lipzen A."/>
            <person name="Riley R."/>
            <person name="Andreopoulos W."/>
            <person name="He G."/>
            <person name="Johnson J."/>
            <person name="Barry K.W."/>
            <person name="Grigoriev I.V."/>
            <person name="Nagy L."/>
            <person name="Hibbett D."/>
            <person name="Henrissat B."/>
            <person name="Matheny P.B."/>
            <person name="Labbe J."/>
            <person name="Martin A.F."/>
        </authorList>
    </citation>
    <scope>NUCLEOTIDE SEQUENCE</scope>
    <source>
        <strain evidence="1">BPL698</strain>
    </source>
</reference>
<name>A0ACC0UPD6_9AGAM</name>
<proteinExistence type="predicted"/>
<keyword evidence="2" id="KW-1185">Reference proteome</keyword>
<dbReference type="EMBL" id="JAGFNK010000001">
    <property type="protein sequence ID" value="KAI9513543.1"/>
    <property type="molecule type" value="Genomic_DNA"/>
</dbReference>
<comment type="caution">
    <text evidence="1">The sequence shown here is derived from an EMBL/GenBank/DDBJ whole genome shotgun (WGS) entry which is preliminary data.</text>
</comment>
<gene>
    <name evidence="1" type="ORF">F5148DRAFT_1156417</name>
</gene>
<accession>A0ACC0UPD6</accession>
<sequence>MMSYHPRTPARHRSRSDVSKTPLTPSLLLSGLNNVSISSPTKTGGNKSSKYSVADITNPFISRSRPVSPVKRTTSGAIPVSEALQRQASSGVIRKGGVESKLDVVSRDYVPPPKQEAKRSRSTPAMRDSRDRFITNREVTEVAATLDLMSLNPTSTSPGHTARLVAATGVPLNKRVLAYHEAPPAASDTTLAQQREIARPLYARPGTLQSSSGAVTNRSRKIATQPERVLDAPGMVDDFYLNLLSWSVLNVVAVALSENTYIWKADTGAVVQMGEAPEGTYVSSVDFSNDGGFLGVGVGTGEVELWDVETGQKLRSMGGHQAQVAALSWHGHILSSACGDGSIWHHDVRVARHKVMELLGHSGEVCGLKWRADGELLASGGNDNVVNVWDGRVGDVIEGSRGVARWTKRNHTAAVKALAWCPWQPSLLASGGGTNDSTVHMWNTTTGGRLHSLKTPSQVTSVQWSPHKKEFLTTHGYPTNAIMVHAYPSLDRVAEIRDAHDSRVLFSCVSPTGDMVCTGAGDENLKFWRIWEIPPAKKKKESQEGRGLTGSGILSLR</sequence>
<organism evidence="1 2">
    <name type="scientific">Russula earlei</name>
    <dbReference type="NCBI Taxonomy" id="71964"/>
    <lineage>
        <taxon>Eukaryota</taxon>
        <taxon>Fungi</taxon>
        <taxon>Dikarya</taxon>
        <taxon>Basidiomycota</taxon>
        <taxon>Agaricomycotina</taxon>
        <taxon>Agaricomycetes</taxon>
        <taxon>Russulales</taxon>
        <taxon>Russulaceae</taxon>
        <taxon>Russula</taxon>
    </lineage>
</organism>
<evidence type="ECO:0000313" key="2">
    <source>
        <dbReference type="Proteomes" id="UP001207468"/>
    </source>
</evidence>
<protein>
    <submittedName>
        <fullName evidence="1">WD40-repeat-containing domain protein</fullName>
    </submittedName>
</protein>
<dbReference type="Proteomes" id="UP001207468">
    <property type="component" value="Unassembled WGS sequence"/>
</dbReference>